<keyword evidence="1" id="KW-0547">Nucleotide-binding</keyword>
<feature type="domain" description="Protein kinase" evidence="3">
    <location>
        <begin position="1"/>
        <end position="327"/>
    </location>
</feature>
<dbReference type="OrthoDB" id="346907at2759"/>
<protein>
    <recommendedName>
        <fullName evidence="3">Protein kinase domain-containing protein</fullName>
    </recommendedName>
</protein>
<dbReference type="PANTHER" id="PTHR44329:SF298">
    <property type="entry name" value="MIXED LINEAGE KINASE DOMAIN-LIKE PROTEIN"/>
    <property type="match status" value="1"/>
</dbReference>
<evidence type="ECO:0000256" key="1">
    <source>
        <dbReference type="ARBA" id="ARBA00022741"/>
    </source>
</evidence>
<dbReference type="InterPro" id="IPR001245">
    <property type="entry name" value="Ser-Thr/Tyr_kinase_cat_dom"/>
</dbReference>
<dbReference type="InterPro" id="IPR000719">
    <property type="entry name" value="Prot_kinase_dom"/>
</dbReference>
<keyword evidence="2" id="KW-0067">ATP-binding</keyword>
<gene>
    <name evidence="4" type="ORF">PLEOSDRAFT_1113269</name>
</gene>
<dbReference type="Proteomes" id="UP000027073">
    <property type="component" value="Unassembled WGS sequence"/>
</dbReference>
<dbReference type="Pfam" id="PF07714">
    <property type="entry name" value="PK_Tyr_Ser-Thr"/>
    <property type="match status" value="1"/>
</dbReference>
<sequence>MAIISPPQTSVQAASIIEQDCQWLVCVTDLPEEAESKSNARKATTSSGDTVRVKRVAFSSKSQRRRQVKEFAQRLNEWHAITSRELLLPILAFGVDESPTAISLVSPWIGRGQTITEYIKENPTHDRLSSACELAEAVRYLHDTKKGWNTPAFVHGDIRGDNVFVRPGGSCYLGEFALTCAEPVQEDPSMPATFRHSRWMAPERLNPKAFSSYPTDDGSYADGKLRTCNDIYSLASTIFEILTGDVPYYQYHHDAFVTADALRGVLPEPQDLDKARLSGLTDDIQTLLNCMWRYSPSERFHAETVCRVLKTPSSVNKRRPQRLAPVFAATAAAAARRLYL</sequence>
<dbReference type="PANTHER" id="PTHR44329">
    <property type="entry name" value="SERINE/THREONINE-PROTEIN KINASE TNNI3K-RELATED"/>
    <property type="match status" value="1"/>
</dbReference>
<dbReference type="STRING" id="1137138.A0A067NIV7"/>
<evidence type="ECO:0000313" key="5">
    <source>
        <dbReference type="Proteomes" id="UP000027073"/>
    </source>
</evidence>
<dbReference type="AlphaFoldDB" id="A0A067NIV7"/>
<dbReference type="Gene3D" id="1.10.510.10">
    <property type="entry name" value="Transferase(Phosphotransferase) domain 1"/>
    <property type="match status" value="1"/>
</dbReference>
<reference evidence="5" key="1">
    <citation type="journal article" date="2014" name="Proc. Natl. Acad. Sci. U.S.A.">
        <title>Extensive sampling of basidiomycete genomes demonstrates inadequacy of the white-rot/brown-rot paradigm for wood decay fungi.</title>
        <authorList>
            <person name="Riley R."/>
            <person name="Salamov A.A."/>
            <person name="Brown D.W."/>
            <person name="Nagy L.G."/>
            <person name="Floudas D."/>
            <person name="Held B.W."/>
            <person name="Levasseur A."/>
            <person name="Lombard V."/>
            <person name="Morin E."/>
            <person name="Otillar R."/>
            <person name="Lindquist E.A."/>
            <person name="Sun H."/>
            <person name="LaButti K.M."/>
            <person name="Schmutz J."/>
            <person name="Jabbour D."/>
            <person name="Luo H."/>
            <person name="Baker S.E."/>
            <person name="Pisabarro A.G."/>
            <person name="Walton J.D."/>
            <person name="Blanchette R.A."/>
            <person name="Henrissat B."/>
            <person name="Martin F."/>
            <person name="Cullen D."/>
            <person name="Hibbett D.S."/>
            <person name="Grigoriev I.V."/>
        </authorList>
    </citation>
    <scope>NUCLEOTIDE SEQUENCE [LARGE SCALE GENOMIC DNA]</scope>
    <source>
        <strain evidence="5">PC15</strain>
    </source>
</reference>
<dbReference type="InterPro" id="IPR051681">
    <property type="entry name" value="Ser/Thr_Kinases-Pseudokinases"/>
</dbReference>
<evidence type="ECO:0000313" key="4">
    <source>
        <dbReference type="EMBL" id="KDQ26915.1"/>
    </source>
</evidence>
<dbReference type="SUPFAM" id="SSF56112">
    <property type="entry name" value="Protein kinase-like (PK-like)"/>
    <property type="match status" value="1"/>
</dbReference>
<dbReference type="HOGENOM" id="CLU_000288_7_18_1"/>
<dbReference type="VEuPathDB" id="FungiDB:PLEOSDRAFT_1113269"/>
<dbReference type="InterPro" id="IPR008266">
    <property type="entry name" value="Tyr_kinase_AS"/>
</dbReference>
<evidence type="ECO:0000259" key="3">
    <source>
        <dbReference type="PROSITE" id="PS50011"/>
    </source>
</evidence>
<name>A0A067NIV7_PLEO1</name>
<dbReference type="EMBL" id="KL198009">
    <property type="protein sequence ID" value="KDQ26915.1"/>
    <property type="molecule type" value="Genomic_DNA"/>
</dbReference>
<accession>A0A067NIV7</accession>
<dbReference type="PROSITE" id="PS00109">
    <property type="entry name" value="PROTEIN_KINASE_TYR"/>
    <property type="match status" value="1"/>
</dbReference>
<dbReference type="GO" id="GO:0005524">
    <property type="term" value="F:ATP binding"/>
    <property type="evidence" value="ECO:0007669"/>
    <property type="project" value="UniProtKB-KW"/>
</dbReference>
<dbReference type="InterPro" id="IPR011009">
    <property type="entry name" value="Kinase-like_dom_sf"/>
</dbReference>
<organism evidence="4 5">
    <name type="scientific">Pleurotus ostreatus (strain PC15)</name>
    <name type="common">Oyster mushroom</name>
    <dbReference type="NCBI Taxonomy" id="1137138"/>
    <lineage>
        <taxon>Eukaryota</taxon>
        <taxon>Fungi</taxon>
        <taxon>Dikarya</taxon>
        <taxon>Basidiomycota</taxon>
        <taxon>Agaricomycotina</taxon>
        <taxon>Agaricomycetes</taxon>
        <taxon>Agaricomycetidae</taxon>
        <taxon>Agaricales</taxon>
        <taxon>Pleurotineae</taxon>
        <taxon>Pleurotaceae</taxon>
        <taxon>Pleurotus</taxon>
    </lineage>
</organism>
<dbReference type="GO" id="GO:0004674">
    <property type="term" value="F:protein serine/threonine kinase activity"/>
    <property type="evidence" value="ECO:0007669"/>
    <property type="project" value="TreeGrafter"/>
</dbReference>
<evidence type="ECO:0000256" key="2">
    <source>
        <dbReference type="ARBA" id="ARBA00022840"/>
    </source>
</evidence>
<dbReference type="PROSITE" id="PS50011">
    <property type="entry name" value="PROTEIN_KINASE_DOM"/>
    <property type="match status" value="1"/>
</dbReference>
<dbReference type="SMART" id="SM00220">
    <property type="entry name" value="S_TKc"/>
    <property type="match status" value="1"/>
</dbReference>
<dbReference type="InParanoid" id="A0A067NIV7"/>
<proteinExistence type="predicted"/>